<sequence length="673" mass="74682">MAVNRMRVPTAFRPGVTLHRPWTHRILPAASQRMPYVIYRNPPNRYAMKHFGPNANRNVFVSNGPWKTTARLPTLSAVTPEYEFIRAASAQPAVRVNGDTGAIHTIPAPNLSLSEKPIVVVDATEHGLKTHVTEAPKPTYEVTEKYVEPTYHVAKIESPIGFSKATSLTGPELQRLVTNGAALQFAADYGLSAISMPQTQIVPQQFTLQQGFTGMPTHQELLNSGAEGIIIPPNALYQPDPGFLHKIQNQLLQRFPAVEFIPYAADMPTEQQIQSQASQVQPQVVLLQQNEPITKQPPIPFVAKDAQKNVYQRETQENTIVTLVPQKFVVANVTEKQNEVTTPPLPQNITVELVTEAQPSTTTIKYIVESTTEEQKEKTTTPLYYAQVGQSVGSAIASGFFSAINDVRAAAALAQVQTEKPIEPTKPETENGTTTISPEFQPFFVHKKEEDKNETTGELKSVLGVPFTKPEESVKVAYTLYRAEDKEQKVTQDGKVYAGQIVEATISEDQDYNKQKNDIISRRSPIRLIAVTDTEAPVTSTTTTETPQKVAVVKAKIPPKSKLTFDDKTGEPVLRIYASYVDTPQQKEVLVSKLKHKELTRKQDTFDNWKAATTRTFDKTQGPNMNQRHKFERKMAVPLVPISCAVLNPPLRPGCNLTPLERTTCVRFIACGT</sequence>
<accession>A0ACC0JIQ8</accession>
<comment type="caution">
    <text evidence="1">The sequence shown here is derived from an EMBL/GenBank/DDBJ whole genome shotgun (WGS) entry which is preliminary data.</text>
</comment>
<keyword evidence="2" id="KW-1185">Reference proteome</keyword>
<evidence type="ECO:0000313" key="1">
    <source>
        <dbReference type="EMBL" id="KAI8423992.1"/>
    </source>
</evidence>
<dbReference type="Proteomes" id="UP001064048">
    <property type="component" value="Chromosome 4"/>
</dbReference>
<reference evidence="1 2" key="1">
    <citation type="journal article" date="2022" name="Genome Biol. Evol.">
        <title>The Spruce Budworm Genome: Reconstructing the Evolutionary History of Antifreeze Proteins.</title>
        <authorList>
            <person name="Beliveau C."/>
            <person name="Gagne P."/>
            <person name="Picq S."/>
            <person name="Vernygora O."/>
            <person name="Keeling C.I."/>
            <person name="Pinkney K."/>
            <person name="Doucet D."/>
            <person name="Wen F."/>
            <person name="Johnston J.S."/>
            <person name="Maaroufi H."/>
            <person name="Boyle B."/>
            <person name="Laroche J."/>
            <person name="Dewar K."/>
            <person name="Juretic N."/>
            <person name="Blackburn G."/>
            <person name="Nisole A."/>
            <person name="Brunet B."/>
            <person name="Brandao M."/>
            <person name="Lumley L."/>
            <person name="Duan J."/>
            <person name="Quan G."/>
            <person name="Lucarotti C.J."/>
            <person name="Roe A.D."/>
            <person name="Sperling F.A.H."/>
            <person name="Levesque R.C."/>
            <person name="Cusson M."/>
        </authorList>
    </citation>
    <scope>NUCLEOTIDE SEQUENCE [LARGE SCALE GENOMIC DNA]</scope>
    <source>
        <strain evidence="1">Glfc:IPQL:Cfum</strain>
    </source>
</reference>
<evidence type="ECO:0000313" key="2">
    <source>
        <dbReference type="Proteomes" id="UP001064048"/>
    </source>
</evidence>
<name>A0ACC0JIQ8_CHOFU</name>
<proteinExistence type="predicted"/>
<protein>
    <submittedName>
        <fullName evidence="1">Uncharacterized protein</fullName>
    </submittedName>
</protein>
<dbReference type="EMBL" id="CM046104">
    <property type="protein sequence ID" value="KAI8423992.1"/>
    <property type="molecule type" value="Genomic_DNA"/>
</dbReference>
<gene>
    <name evidence="1" type="ORF">MSG28_002650</name>
</gene>
<organism evidence="1 2">
    <name type="scientific">Choristoneura fumiferana</name>
    <name type="common">Spruce budworm moth</name>
    <name type="synonym">Archips fumiferana</name>
    <dbReference type="NCBI Taxonomy" id="7141"/>
    <lineage>
        <taxon>Eukaryota</taxon>
        <taxon>Metazoa</taxon>
        <taxon>Ecdysozoa</taxon>
        <taxon>Arthropoda</taxon>
        <taxon>Hexapoda</taxon>
        <taxon>Insecta</taxon>
        <taxon>Pterygota</taxon>
        <taxon>Neoptera</taxon>
        <taxon>Endopterygota</taxon>
        <taxon>Lepidoptera</taxon>
        <taxon>Glossata</taxon>
        <taxon>Ditrysia</taxon>
        <taxon>Tortricoidea</taxon>
        <taxon>Tortricidae</taxon>
        <taxon>Tortricinae</taxon>
        <taxon>Choristoneura</taxon>
    </lineage>
</organism>